<reference evidence="2" key="2">
    <citation type="submission" date="2024-10" db="UniProtKB">
        <authorList>
            <consortium name="EnsemblProtists"/>
        </authorList>
    </citation>
    <scope>IDENTIFICATION</scope>
</reference>
<dbReference type="PANTHER" id="PTHR13132">
    <property type="entry name" value="ALPHA- 1,6 -FUCOSYLTRANSFERASE"/>
    <property type="match status" value="1"/>
</dbReference>
<dbReference type="GO" id="GO:0046921">
    <property type="term" value="F:alpha-(1-&gt;6)-fucosyltransferase activity"/>
    <property type="evidence" value="ECO:0007669"/>
    <property type="project" value="TreeGrafter"/>
</dbReference>
<accession>A0A0D3KRR3</accession>
<dbReference type="PaxDb" id="2903-EOD38448"/>
<dbReference type="Proteomes" id="UP000013827">
    <property type="component" value="Unassembled WGS sequence"/>
</dbReference>
<reference evidence="3" key="1">
    <citation type="journal article" date="2013" name="Nature">
        <title>Pan genome of the phytoplankton Emiliania underpins its global distribution.</title>
        <authorList>
            <person name="Read B.A."/>
            <person name="Kegel J."/>
            <person name="Klute M.J."/>
            <person name="Kuo A."/>
            <person name="Lefebvre S.C."/>
            <person name="Maumus F."/>
            <person name="Mayer C."/>
            <person name="Miller J."/>
            <person name="Monier A."/>
            <person name="Salamov A."/>
            <person name="Young J."/>
            <person name="Aguilar M."/>
            <person name="Claverie J.M."/>
            <person name="Frickenhaus S."/>
            <person name="Gonzalez K."/>
            <person name="Herman E.K."/>
            <person name="Lin Y.C."/>
            <person name="Napier J."/>
            <person name="Ogata H."/>
            <person name="Sarno A.F."/>
            <person name="Shmutz J."/>
            <person name="Schroeder D."/>
            <person name="de Vargas C."/>
            <person name="Verret F."/>
            <person name="von Dassow P."/>
            <person name="Valentin K."/>
            <person name="Van de Peer Y."/>
            <person name="Wheeler G."/>
            <person name="Dacks J.B."/>
            <person name="Delwiche C.F."/>
            <person name="Dyhrman S.T."/>
            <person name="Glockner G."/>
            <person name="John U."/>
            <person name="Richards T."/>
            <person name="Worden A.Z."/>
            <person name="Zhang X."/>
            <person name="Grigoriev I.V."/>
            <person name="Allen A.E."/>
            <person name="Bidle K."/>
            <person name="Borodovsky M."/>
            <person name="Bowler C."/>
            <person name="Brownlee C."/>
            <person name="Cock J.M."/>
            <person name="Elias M."/>
            <person name="Gladyshev V.N."/>
            <person name="Groth M."/>
            <person name="Guda C."/>
            <person name="Hadaegh A."/>
            <person name="Iglesias-Rodriguez M.D."/>
            <person name="Jenkins J."/>
            <person name="Jones B.M."/>
            <person name="Lawson T."/>
            <person name="Leese F."/>
            <person name="Lindquist E."/>
            <person name="Lobanov A."/>
            <person name="Lomsadze A."/>
            <person name="Malik S.B."/>
            <person name="Marsh M.E."/>
            <person name="Mackinder L."/>
            <person name="Mock T."/>
            <person name="Mueller-Roeber B."/>
            <person name="Pagarete A."/>
            <person name="Parker M."/>
            <person name="Probert I."/>
            <person name="Quesneville H."/>
            <person name="Raines C."/>
            <person name="Rensing S.A."/>
            <person name="Riano-Pachon D.M."/>
            <person name="Richier S."/>
            <person name="Rokitta S."/>
            <person name="Shiraiwa Y."/>
            <person name="Soanes D.M."/>
            <person name="van der Giezen M."/>
            <person name="Wahlund T.M."/>
            <person name="Williams B."/>
            <person name="Wilson W."/>
            <person name="Wolfe G."/>
            <person name="Wurch L.L."/>
        </authorList>
    </citation>
    <scope>NUCLEOTIDE SEQUENCE</scope>
</reference>
<evidence type="ECO:0000256" key="1">
    <source>
        <dbReference type="SAM" id="MobiDB-lite"/>
    </source>
</evidence>
<sequence>MSLPTPTLWIDASGTGLGSRWHALLQALEWAALQRDSRVVLSEVGEKGVPYLARRGCAVSSERCFFQDLDTCDSVTACSATRVVGTVGWGFPQNVTRQRMGRRRWKAVWEAPVPAVFKGRRSLLWWQSQLALFALQPAPSTLAMLDAEWVRGRGRTGNKPARRRRYRSWEELHPYVSMHVRWGDKCWREATCRSARDYAKAAESLRRRFSAGKRFGQALKANLPAFDAGKAAADLAAHSKPQSSLRWPGESPRPQAQPPGEAEAGPSEATRQLAALNVSSQSIVNLLVSAAADYIVCTTSSNWCRVVVKLGDTTGSQRGARWNPNSTGGLISV</sequence>
<name>A0A0D3KRR3_EMIH1</name>
<evidence type="ECO:0008006" key="4">
    <source>
        <dbReference type="Google" id="ProtNLM"/>
    </source>
</evidence>
<dbReference type="AlphaFoldDB" id="A0A0D3KRR3"/>
<dbReference type="HOGENOM" id="CLU_835318_0_0_1"/>
<proteinExistence type="predicted"/>
<dbReference type="PANTHER" id="PTHR13132:SF29">
    <property type="entry name" value="ALPHA-(1,6)-FUCOSYLTRANSFERASE"/>
    <property type="match status" value="1"/>
</dbReference>
<organism evidence="2 3">
    <name type="scientific">Emiliania huxleyi (strain CCMP1516)</name>
    <dbReference type="NCBI Taxonomy" id="280463"/>
    <lineage>
        <taxon>Eukaryota</taxon>
        <taxon>Haptista</taxon>
        <taxon>Haptophyta</taxon>
        <taxon>Prymnesiophyceae</taxon>
        <taxon>Isochrysidales</taxon>
        <taxon>Noelaerhabdaceae</taxon>
        <taxon>Emiliania</taxon>
    </lineage>
</organism>
<protein>
    <recommendedName>
        <fullName evidence="4">AP2/ERF domain-containing protein</fullName>
    </recommendedName>
</protein>
<dbReference type="EnsemblProtists" id="EOD38448">
    <property type="protein sequence ID" value="EOD38448"/>
    <property type="gene ID" value="EMIHUDRAFT_224520"/>
</dbReference>
<feature type="region of interest" description="Disordered" evidence="1">
    <location>
        <begin position="237"/>
        <end position="268"/>
    </location>
</feature>
<dbReference type="GeneID" id="17283717"/>
<evidence type="ECO:0000313" key="2">
    <source>
        <dbReference type="EnsemblProtists" id="EOD38448"/>
    </source>
</evidence>
<dbReference type="GO" id="GO:0006487">
    <property type="term" value="P:protein N-linked glycosylation"/>
    <property type="evidence" value="ECO:0007669"/>
    <property type="project" value="TreeGrafter"/>
</dbReference>
<dbReference type="KEGG" id="ehx:EMIHUDRAFT_224520"/>
<dbReference type="RefSeq" id="XP_005790877.1">
    <property type="nucleotide sequence ID" value="XM_005790820.1"/>
</dbReference>
<keyword evidence="3" id="KW-1185">Reference proteome</keyword>
<evidence type="ECO:0000313" key="3">
    <source>
        <dbReference type="Proteomes" id="UP000013827"/>
    </source>
</evidence>